<dbReference type="Proteomes" id="UP000666240">
    <property type="component" value="Unassembled WGS sequence"/>
</dbReference>
<evidence type="ECO:0000313" key="2">
    <source>
        <dbReference type="EMBL" id="MBP0440776.1"/>
    </source>
</evidence>
<evidence type="ECO:0000256" key="1">
    <source>
        <dbReference type="SAM" id="Phobius"/>
    </source>
</evidence>
<keyword evidence="1" id="KW-0472">Membrane</keyword>
<accession>A0A8J7R4R2</accession>
<feature type="transmembrane region" description="Helical" evidence="1">
    <location>
        <begin position="6"/>
        <end position="30"/>
    </location>
</feature>
<dbReference type="EMBL" id="JAGIYY010000009">
    <property type="protein sequence ID" value="MBP0440776.1"/>
    <property type="molecule type" value="Genomic_DNA"/>
</dbReference>
<proteinExistence type="predicted"/>
<dbReference type="AlphaFoldDB" id="A0A8J7R4R2"/>
<gene>
    <name evidence="2" type="ORF">J5Y06_19175</name>
</gene>
<reference evidence="2" key="1">
    <citation type="submission" date="2021-03" db="EMBL/GenBank/DDBJ databases">
        <title>Genome sequencing and assembly of Tianweitania sediminis.</title>
        <authorList>
            <person name="Chhetri G."/>
        </authorList>
    </citation>
    <scope>NUCLEOTIDE SEQUENCE</scope>
    <source>
        <strain evidence="2">Z8</strain>
    </source>
</reference>
<keyword evidence="3" id="KW-1185">Reference proteome</keyword>
<comment type="caution">
    <text evidence="2">The sequence shown here is derived from an EMBL/GenBank/DDBJ whole genome shotgun (WGS) entry which is preliminary data.</text>
</comment>
<keyword evidence="1" id="KW-0812">Transmembrane</keyword>
<protein>
    <submittedName>
        <fullName evidence="2">Uncharacterized protein</fullName>
    </submittedName>
</protein>
<organism evidence="2 3">
    <name type="scientific">Tianweitania sediminis</name>
    <dbReference type="NCBI Taxonomy" id="1502156"/>
    <lineage>
        <taxon>Bacteria</taxon>
        <taxon>Pseudomonadati</taxon>
        <taxon>Pseudomonadota</taxon>
        <taxon>Alphaproteobacteria</taxon>
        <taxon>Hyphomicrobiales</taxon>
        <taxon>Phyllobacteriaceae</taxon>
        <taxon>Tianweitania</taxon>
    </lineage>
</organism>
<evidence type="ECO:0000313" key="3">
    <source>
        <dbReference type="Proteomes" id="UP000666240"/>
    </source>
</evidence>
<sequence>MEGEGFSGFWSLTVILGPIVLFCVILFAVLRRRRLTAREHVAQDAATERAYREPEKLN</sequence>
<dbReference type="RefSeq" id="WP_209336808.1">
    <property type="nucleotide sequence ID" value="NZ_JAGIYY010000009.1"/>
</dbReference>
<name>A0A8J7R4R2_9HYPH</name>
<keyword evidence="1" id="KW-1133">Transmembrane helix</keyword>